<feature type="transmembrane region" description="Helical" evidence="2">
    <location>
        <begin position="806"/>
        <end position="825"/>
    </location>
</feature>
<keyword evidence="2" id="KW-1133">Transmembrane helix</keyword>
<dbReference type="SUPFAM" id="SSF48695">
    <property type="entry name" value="Multiheme cytochromes"/>
    <property type="match status" value="4"/>
</dbReference>
<dbReference type="PANTHER" id="PTHR35038">
    <property type="entry name" value="DISSIMILATORY SULFITE REDUCTASE SIRA"/>
    <property type="match status" value="1"/>
</dbReference>
<name>A0A0M5K273_9ZZZZ</name>
<evidence type="ECO:0000313" key="4">
    <source>
        <dbReference type="EMBL" id="ALD18920.1"/>
    </source>
</evidence>
<dbReference type="InterPro" id="IPR006457">
    <property type="entry name" value="S_layer-rel_Mac"/>
</dbReference>
<reference evidence="4" key="1">
    <citation type="journal article" date="2015" name="Nature">
        <title>Single cell activity reveals direct electron transfer in methanotrophic consortia.</title>
        <authorList>
            <person name="McGlynn S.E."/>
            <person name="Chadwick G.L."/>
            <person name="Kempes C.P."/>
            <person name="Orphan V.J."/>
        </authorList>
    </citation>
    <scope>NUCLEOTIDE SEQUENCE</scope>
</reference>
<keyword evidence="1" id="KW-0732">Signal</keyword>
<sequence length="1168" mass="131501">MRIIKRKWVYTVVALLTIFLCINGSLALVEDDCRICHTTGLVDVHHLLFEEGYSCLDCHDFMNISLGNARDCLICHTNPGEIDHGINCTHCHLEGGGLTVPNWNGPILTRSGFFNSVHKNITGDFNSSNYSDINMVCWGCHYKEELSRTQPPRRHPLSPRNCSNMDCHNVKQSIYNEPMIYEHFKDVDEIDENVSTAVNCPECHVNSIINPQKNIVLSNTSLVSHYGSTDDLINTTSCIYCHLDLDNAQDWGNAPDPTDNVSTLSDEEWEETLYVGDKWDLSNRYFLIFQDLTVKGDSAHLQLYLNDLLLEDIVLHEGTNYIYEEEFIDSDNNQVDCIVLDLDLISVFSGMNNTNFVTLKAHYWKRIHPENNDSTCWACHMDNYVIEKKRYVVLDEDEDEDNEIIYYVEVLLDFSEKDTPDQKILSPEDFVLKEGYNQTMQLGGGFELMVNEVDIDGKQASLTLTKNGSVVEEYISHEGDYIEYEEDLSFNGHDIDDVVVVRAKLDSVFNGITYDAAIITDVKVISELYGIEDDEILGGYNTSQLHIDDTFSIGGTPDTFHVPLLNEGLDGGSDCVYCHEISNGFNISAVSAVHSRLGGHDKLNANAISNEDLISDINKACWACHGDGTDPGRHPPDYLYPKQCEDCHVALMDPNFNAVDISDEVHGQVEDCSRCHAADYPGLHVINMFEPLTPYIINMNVTSEEIDKAQYLTTSFTAIAGWNMKVRSMEYFIDIEGQPGDGISLEPVDGIFDEQVEDAQFSVNVSELEPGEHIIIIHSMERDNKWGPITTAEFSIESDSIISEHLGHSLLGLSILVLLACIIFWRRSKPTLSVLNVLILTSIIVLVTTGSGCLSVPDETDQIRTEQEDNEDIVNNEDRTDQITTLSEGIGHDRECTFCHSELGHIPECTQCHGLIHGNSLPDCKKCHDAHGPLNFTGSQSYENNCGICHIKQLNEFNENPGRHADLKCDYCHLKHRQIEICINCHEPHGTDLTYHDCINCHPAHMPQQIDYPDDVDSEDCGYCHEEVSISLQSGHTLHNTLECTYCHTVHALIPDCNDCHAPHTSNQTYEDCVVCHDAHDPVVMELPTTGTWRDTCAACHKQIDDELQESETKHDDLGCIYCHPEHAYLPTCDSCHGLPHKEIHESYTECKMCHVYSHAVKDILFSK</sequence>
<protein>
    <submittedName>
        <fullName evidence="4">Putative multiheme cytochrome</fullName>
    </submittedName>
</protein>
<keyword evidence="2" id="KW-0472">Membrane</keyword>
<proteinExistence type="predicted"/>
<feature type="domain" description="S-layer family duplication" evidence="3">
    <location>
        <begin position="437"/>
        <end position="535"/>
    </location>
</feature>
<evidence type="ECO:0000259" key="3">
    <source>
        <dbReference type="Pfam" id="PF07752"/>
    </source>
</evidence>
<accession>A0A0M5K273</accession>
<keyword evidence="2" id="KW-0812">Transmembrane</keyword>
<evidence type="ECO:0000256" key="2">
    <source>
        <dbReference type="SAM" id="Phobius"/>
    </source>
</evidence>
<dbReference type="EMBL" id="KR811028">
    <property type="protein sequence ID" value="ALD18920.1"/>
    <property type="molecule type" value="Genomic_DNA"/>
</dbReference>
<dbReference type="InterPro" id="IPR051829">
    <property type="entry name" value="Multiheme_Cytochr_ET"/>
</dbReference>
<dbReference type="Pfam" id="PF07752">
    <property type="entry name" value="S-layer"/>
    <property type="match status" value="2"/>
</dbReference>
<dbReference type="InterPro" id="IPR036280">
    <property type="entry name" value="Multihaem_cyt_sf"/>
</dbReference>
<dbReference type="PANTHER" id="PTHR35038:SF10">
    <property type="entry name" value="HIGH-MOLECULAR-WEIGHT CYTOCHROME C"/>
    <property type="match status" value="1"/>
</dbReference>
<organism evidence="4">
    <name type="scientific">uncultured organism</name>
    <dbReference type="NCBI Taxonomy" id="155900"/>
    <lineage>
        <taxon>unclassified sequences</taxon>
        <taxon>environmental samples</taxon>
    </lineage>
</organism>
<dbReference type="AlphaFoldDB" id="A0A0M5K273"/>
<evidence type="ECO:0000256" key="1">
    <source>
        <dbReference type="ARBA" id="ARBA00022729"/>
    </source>
</evidence>
<feature type="transmembrane region" description="Helical" evidence="2">
    <location>
        <begin position="837"/>
        <end position="857"/>
    </location>
</feature>
<dbReference type="Gene3D" id="2.60.98.40">
    <property type="match status" value="2"/>
</dbReference>
<feature type="domain" description="S-layer family duplication" evidence="3">
    <location>
        <begin position="264"/>
        <end position="361"/>
    </location>
</feature>